<protein>
    <recommendedName>
        <fullName evidence="4">FG-GAP repeat-containing protein</fullName>
    </recommendedName>
</protein>
<dbReference type="OrthoDB" id="9804182at2"/>
<gene>
    <name evidence="2" type="ORF">GA0061100_102444</name>
</gene>
<accession>A0A1C3UJY5</accession>
<dbReference type="STRING" id="52131.GA0061100_102444"/>
<dbReference type="Proteomes" id="UP000186228">
    <property type="component" value="Unassembled WGS sequence"/>
</dbReference>
<keyword evidence="1" id="KW-0732">Signal</keyword>
<dbReference type="EMBL" id="FMAC01000002">
    <property type="protein sequence ID" value="SCB15781.1"/>
    <property type="molecule type" value="Genomic_DNA"/>
</dbReference>
<sequence>MKSLGCVLILLSLATAVHAEDAIAPNRIVDAATGDWNKDGGADLALLVAPAPGDEADTSIGIYIYLRDREHSLLQLVASAPDKIWGRAAPDGVYGQEPSISALPNGSIAITSQNDAIGRDRWHQTLTLAYRSNSFVVAGYTYDSRDTLEPDNSHSCDYNVLTGKVTKDGKTLKADAKTVSIQDWQDDIGQKACGNGQ</sequence>
<dbReference type="AlphaFoldDB" id="A0A1C3UJY5"/>
<evidence type="ECO:0000256" key="1">
    <source>
        <dbReference type="SAM" id="SignalP"/>
    </source>
</evidence>
<feature type="signal peptide" evidence="1">
    <location>
        <begin position="1"/>
        <end position="19"/>
    </location>
</feature>
<evidence type="ECO:0008006" key="4">
    <source>
        <dbReference type="Google" id="ProtNLM"/>
    </source>
</evidence>
<organism evidence="2 3">
    <name type="scientific">Rhizobium hainanense</name>
    <dbReference type="NCBI Taxonomy" id="52131"/>
    <lineage>
        <taxon>Bacteria</taxon>
        <taxon>Pseudomonadati</taxon>
        <taxon>Pseudomonadota</taxon>
        <taxon>Alphaproteobacteria</taxon>
        <taxon>Hyphomicrobiales</taxon>
        <taxon>Rhizobiaceae</taxon>
        <taxon>Rhizobium/Agrobacterium group</taxon>
        <taxon>Rhizobium</taxon>
    </lineage>
</organism>
<evidence type="ECO:0000313" key="2">
    <source>
        <dbReference type="EMBL" id="SCB15781.1"/>
    </source>
</evidence>
<name>A0A1C3UJY5_9HYPH</name>
<proteinExistence type="predicted"/>
<evidence type="ECO:0000313" key="3">
    <source>
        <dbReference type="Proteomes" id="UP000186228"/>
    </source>
</evidence>
<keyword evidence="3" id="KW-1185">Reference proteome</keyword>
<reference evidence="3" key="1">
    <citation type="submission" date="2016-08" db="EMBL/GenBank/DDBJ databases">
        <authorList>
            <person name="Varghese N."/>
            <person name="Submissions Spin"/>
        </authorList>
    </citation>
    <scope>NUCLEOTIDE SEQUENCE [LARGE SCALE GENOMIC DNA]</scope>
    <source>
        <strain evidence="3">CCBAU 57015</strain>
    </source>
</reference>
<feature type="chain" id="PRO_5008683306" description="FG-GAP repeat-containing protein" evidence="1">
    <location>
        <begin position="20"/>
        <end position="197"/>
    </location>
</feature>
<dbReference type="RefSeq" id="WP_075852635.1">
    <property type="nucleotide sequence ID" value="NZ_FMAC01000002.1"/>
</dbReference>